<reference evidence="1" key="2">
    <citation type="journal article" date="2015" name="Fish Shellfish Immunol.">
        <title>Early steps in the European eel (Anguilla anguilla)-Vibrio vulnificus interaction in the gills: Role of the RtxA13 toxin.</title>
        <authorList>
            <person name="Callol A."/>
            <person name="Pajuelo D."/>
            <person name="Ebbesson L."/>
            <person name="Teles M."/>
            <person name="MacKenzie S."/>
            <person name="Amaro C."/>
        </authorList>
    </citation>
    <scope>NUCLEOTIDE SEQUENCE</scope>
</reference>
<evidence type="ECO:0000313" key="1">
    <source>
        <dbReference type="EMBL" id="JAH25381.1"/>
    </source>
</evidence>
<accession>A0A0E9R8B5</accession>
<dbReference type="EMBL" id="GBXM01083196">
    <property type="protein sequence ID" value="JAH25381.1"/>
    <property type="molecule type" value="Transcribed_RNA"/>
</dbReference>
<organism evidence="1">
    <name type="scientific">Anguilla anguilla</name>
    <name type="common">European freshwater eel</name>
    <name type="synonym">Muraena anguilla</name>
    <dbReference type="NCBI Taxonomy" id="7936"/>
    <lineage>
        <taxon>Eukaryota</taxon>
        <taxon>Metazoa</taxon>
        <taxon>Chordata</taxon>
        <taxon>Craniata</taxon>
        <taxon>Vertebrata</taxon>
        <taxon>Euteleostomi</taxon>
        <taxon>Actinopterygii</taxon>
        <taxon>Neopterygii</taxon>
        <taxon>Teleostei</taxon>
        <taxon>Anguilliformes</taxon>
        <taxon>Anguillidae</taxon>
        <taxon>Anguilla</taxon>
    </lineage>
</organism>
<name>A0A0E9R8B5_ANGAN</name>
<dbReference type="AlphaFoldDB" id="A0A0E9R8B5"/>
<reference evidence="1" key="1">
    <citation type="submission" date="2014-11" db="EMBL/GenBank/DDBJ databases">
        <authorList>
            <person name="Amaro Gonzalez C."/>
        </authorList>
    </citation>
    <scope>NUCLEOTIDE SEQUENCE</scope>
</reference>
<sequence>MYYQCCPRLATATTLQLNNRLQLNSKYLNWNARDQCSSNVSYWSQ</sequence>
<proteinExistence type="predicted"/>
<protein>
    <submittedName>
        <fullName evidence="1">Uncharacterized protein</fullName>
    </submittedName>
</protein>